<evidence type="ECO:0000256" key="2">
    <source>
        <dbReference type="SAM" id="Phobius"/>
    </source>
</evidence>
<keyword evidence="4" id="KW-1185">Reference proteome</keyword>
<feature type="transmembrane region" description="Helical" evidence="2">
    <location>
        <begin position="141"/>
        <end position="164"/>
    </location>
</feature>
<dbReference type="Proteomes" id="UP001381693">
    <property type="component" value="Unassembled WGS sequence"/>
</dbReference>
<evidence type="ECO:0000256" key="1">
    <source>
        <dbReference type="SAM" id="MobiDB-lite"/>
    </source>
</evidence>
<feature type="compositionally biased region" description="Polar residues" evidence="1">
    <location>
        <begin position="1"/>
        <end position="19"/>
    </location>
</feature>
<organism evidence="3 4">
    <name type="scientific">Halocaridina rubra</name>
    <name type="common">Hawaiian red shrimp</name>
    <dbReference type="NCBI Taxonomy" id="373956"/>
    <lineage>
        <taxon>Eukaryota</taxon>
        <taxon>Metazoa</taxon>
        <taxon>Ecdysozoa</taxon>
        <taxon>Arthropoda</taxon>
        <taxon>Crustacea</taxon>
        <taxon>Multicrustacea</taxon>
        <taxon>Malacostraca</taxon>
        <taxon>Eumalacostraca</taxon>
        <taxon>Eucarida</taxon>
        <taxon>Decapoda</taxon>
        <taxon>Pleocyemata</taxon>
        <taxon>Caridea</taxon>
        <taxon>Atyoidea</taxon>
        <taxon>Atyidae</taxon>
        <taxon>Halocaridina</taxon>
    </lineage>
</organism>
<evidence type="ECO:0000313" key="3">
    <source>
        <dbReference type="EMBL" id="KAK7070416.1"/>
    </source>
</evidence>
<reference evidence="3 4" key="1">
    <citation type="submission" date="2023-11" db="EMBL/GenBank/DDBJ databases">
        <title>Halocaridina rubra genome assembly.</title>
        <authorList>
            <person name="Smith C."/>
        </authorList>
    </citation>
    <scope>NUCLEOTIDE SEQUENCE [LARGE SCALE GENOMIC DNA]</scope>
    <source>
        <strain evidence="3">EP-1</strain>
        <tissue evidence="3">Whole</tissue>
    </source>
</reference>
<keyword evidence="2" id="KW-0472">Membrane</keyword>
<comment type="caution">
    <text evidence="3">The sequence shown here is derived from an EMBL/GenBank/DDBJ whole genome shotgun (WGS) entry which is preliminary data.</text>
</comment>
<keyword evidence="2" id="KW-1133">Transmembrane helix</keyword>
<feature type="transmembrane region" description="Helical" evidence="2">
    <location>
        <begin position="105"/>
        <end position="135"/>
    </location>
</feature>
<gene>
    <name evidence="3" type="ORF">SK128_021345</name>
</gene>
<name>A0AAN8ZVR6_HALRR</name>
<keyword evidence="2" id="KW-0812">Transmembrane</keyword>
<evidence type="ECO:0000313" key="4">
    <source>
        <dbReference type="Proteomes" id="UP001381693"/>
    </source>
</evidence>
<feature type="region of interest" description="Disordered" evidence="1">
    <location>
        <begin position="1"/>
        <end position="22"/>
    </location>
</feature>
<sequence>MGRSSRCTDQSASYKSPHSTCRMRPPGECYAVSAVGKGCNSPTNQSSNGSSRVLVCSGIGSIDPAFWVIPLGASVLVGVITKICESKDTALRSLVVKMHKYFTEAFVMATVCPPYNALGIITSIPYVLGGLIFLLRMPENWINIATFLCSIAGQVAWVAVGYFVR</sequence>
<accession>A0AAN8ZVR6</accession>
<dbReference type="EMBL" id="JAXCGZ010015373">
    <property type="protein sequence ID" value="KAK7070416.1"/>
    <property type="molecule type" value="Genomic_DNA"/>
</dbReference>
<protein>
    <submittedName>
        <fullName evidence="3">Uncharacterized protein</fullName>
    </submittedName>
</protein>
<dbReference type="AlphaFoldDB" id="A0AAN8ZVR6"/>
<proteinExistence type="predicted"/>